<dbReference type="HAMAP" id="MF_01025">
    <property type="entry name" value="LeuA_type1"/>
    <property type="match status" value="1"/>
</dbReference>
<keyword evidence="4" id="KW-0432">Leucine biosynthesis</keyword>
<evidence type="ECO:0000256" key="5">
    <source>
        <dbReference type="ARBA" id="ARBA00022605"/>
    </source>
</evidence>
<evidence type="ECO:0000256" key="2">
    <source>
        <dbReference type="ARBA" id="ARBA00009396"/>
    </source>
</evidence>
<dbReference type="InterPro" id="IPR013785">
    <property type="entry name" value="Aldolase_TIM"/>
</dbReference>
<feature type="domain" description="Pyruvate carboxyltransferase" evidence="9">
    <location>
        <begin position="5"/>
        <end position="267"/>
    </location>
</feature>
<dbReference type="SMART" id="SM00917">
    <property type="entry name" value="LeuA_dimer"/>
    <property type="match status" value="1"/>
</dbReference>
<dbReference type="SUPFAM" id="SSF51569">
    <property type="entry name" value="Aldolase"/>
    <property type="match status" value="1"/>
</dbReference>
<dbReference type="FunFam" id="1.10.238.260:FF:000001">
    <property type="entry name" value="2-isopropylmalate synthase"/>
    <property type="match status" value="1"/>
</dbReference>
<dbReference type="InterPro" id="IPR000891">
    <property type="entry name" value="PYR_CT"/>
</dbReference>
<dbReference type="EC" id="2.3.3.13" evidence="3"/>
<dbReference type="PANTHER" id="PTHR10277">
    <property type="entry name" value="HOMOCITRATE SYNTHASE-RELATED"/>
    <property type="match status" value="1"/>
</dbReference>
<dbReference type="PANTHER" id="PTHR10277:SF9">
    <property type="entry name" value="2-ISOPROPYLMALATE SYNTHASE 1, CHLOROPLASTIC-RELATED"/>
    <property type="match status" value="1"/>
</dbReference>
<evidence type="ECO:0000313" key="10">
    <source>
        <dbReference type="EMBL" id="KKN23279.1"/>
    </source>
</evidence>
<organism evidence="10">
    <name type="scientific">marine sediment metagenome</name>
    <dbReference type="NCBI Taxonomy" id="412755"/>
    <lineage>
        <taxon>unclassified sequences</taxon>
        <taxon>metagenomes</taxon>
        <taxon>ecological metagenomes</taxon>
    </lineage>
</organism>
<dbReference type="FunFam" id="3.20.20.70:FF:000010">
    <property type="entry name" value="2-isopropylmalate synthase"/>
    <property type="match status" value="1"/>
</dbReference>
<name>A0A0F9NZK9_9ZZZZ</name>
<dbReference type="PROSITE" id="PS00815">
    <property type="entry name" value="AIPM_HOMOCIT_SYNTH_1"/>
    <property type="match status" value="1"/>
</dbReference>
<dbReference type="EMBL" id="LAZR01002988">
    <property type="protein sequence ID" value="KKN23279.1"/>
    <property type="molecule type" value="Genomic_DNA"/>
</dbReference>
<dbReference type="InterPro" id="IPR013709">
    <property type="entry name" value="2-isopropylmalate_synth_dimer"/>
</dbReference>
<evidence type="ECO:0000259" key="9">
    <source>
        <dbReference type="PROSITE" id="PS50991"/>
    </source>
</evidence>
<proteinExistence type="inferred from homology"/>
<dbReference type="CDD" id="cd07940">
    <property type="entry name" value="DRE_TIM_IPMS"/>
    <property type="match status" value="1"/>
</dbReference>
<dbReference type="InterPro" id="IPR002034">
    <property type="entry name" value="AIPM/Hcit_synth_CS"/>
</dbReference>
<keyword evidence="6" id="KW-0808">Transferase</keyword>
<dbReference type="Pfam" id="PF08502">
    <property type="entry name" value="LeuA_dimer"/>
    <property type="match status" value="1"/>
</dbReference>
<dbReference type="Gene3D" id="3.30.160.270">
    <property type="match status" value="1"/>
</dbReference>
<dbReference type="InterPro" id="IPR050073">
    <property type="entry name" value="2-IPM_HCS-like"/>
</dbReference>
<dbReference type="InterPro" id="IPR054691">
    <property type="entry name" value="LeuA/HCS_post-cat"/>
</dbReference>
<keyword evidence="8" id="KW-0100">Branched-chain amino acid biosynthesis</keyword>
<dbReference type="GO" id="GO:0009098">
    <property type="term" value="P:L-leucine biosynthetic process"/>
    <property type="evidence" value="ECO:0007669"/>
    <property type="project" value="UniProtKB-UniPathway"/>
</dbReference>
<gene>
    <name evidence="10" type="ORF">LCGC14_0906500</name>
</gene>
<dbReference type="NCBIfam" id="NF002086">
    <property type="entry name" value="PRK00915.1-3"/>
    <property type="match status" value="1"/>
</dbReference>
<dbReference type="Pfam" id="PF22617">
    <property type="entry name" value="HCS_D2"/>
    <property type="match status" value="1"/>
</dbReference>
<dbReference type="SUPFAM" id="SSF110921">
    <property type="entry name" value="2-isopropylmalate synthase LeuA, allosteric (dimerisation) domain"/>
    <property type="match status" value="1"/>
</dbReference>
<evidence type="ECO:0000256" key="4">
    <source>
        <dbReference type="ARBA" id="ARBA00022430"/>
    </source>
</evidence>
<dbReference type="GO" id="GO:0003852">
    <property type="term" value="F:2-isopropylmalate synthase activity"/>
    <property type="evidence" value="ECO:0007669"/>
    <property type="project" value="UniProtKB-EC"/>
</dbReference>
<evidence type="ECO:0000256" key="8">
    <source>
        <dbReference type="ARBA" id="ARBA00023304"/>
    </source>
</evidence>
<protein>
    <recommendedName>
        <fullName evidence="3">2-isopropylmalate synthase</fullName>
        <ecNumber evidence="3">2.3.3.13</ecNumber>
    </recommendedName>
</protein>
<sequence length="501" mass="54089">MSRRINIFDTTLRDGEQSPGISLNTGEKLEIAKQLARMGVDVIEAGFPVTSPGDFEAVKEISTKVEGPTIAALSRAVKGDIEQAAKALKDANKPRIHTFIMTSKTQVEHQLRKSYDEVIKMASEAVALAKTFTDDVEFSPMDATRTDFDFLARIVRVAIEQGATVINIPDTVGYALPKEFGGLIKRLRVEVPSLNDVTISVHCHNDLGMAVANSIAAIENGATQIEGAINGLGERAGNTAIEELAMAIKVRKNDLDAQTGIDSKEINRTSRLVSKLTGYSVQYNKAIVGRNAFAHSSGIHQDGVLKERATYEIIDPKDIGLSESKIILGKTSGRHAFREHLKELGYSLEEEQFKVAFERFKDLADKKQEIIDDDIEAILADQVGRDGEVYKYVSMSVASGSDSKPQAEVVLSKDGQELKQSAEGDGPVDAVCAAIKEATDVDAKLINYNVSSITGGLDAQGDVSINLEIDGKPVLGRGVSTDIIEASAKAYLNAINKALAR</sequence>
<dbReference type="InterPro" id="IPR005671">
    <property type="entry name" value="LeuA_bact_synth"/>
</dbReference>
<dbReference type="NCBIfam" id="TIGR00973">
    <property type="entry name" value="leuA_bact"/>
    <property type="match status" value="1"/>
</dbReference>
<evidence type="ECO:0000256" key="6">
    <source>
        <dbReference type="ARBA" id="ARBA00022679"/>
    </source>
</evidence>
<accession>A0A0F9NZK9</accession>
<dbReference type="PROSITE" id="PS50991">
    <property type="entry name" value="PYR_CT"/>
    <property type="match status" value="1"/>
</dbReference>
<dbReference type="Pfam" id="PF00682">
    <property type="entry name" value="HMGL-like"/>
    <property type="match status" value="1"/>
</dbReference>
<dbReference type="PROSITE" id="PS00816">
    <property type="entry name" value="AIPM_HOMOCIT_SYNTH_2"/>
    <property type="match status" value="1"/>
</dbReference>
<comment type="pathway">
    <text evidence="1">Amino-acid biosynthesis; L-leucine biosynthesis; L-leucine from 3-methyl-2-oxobutanoate: step 1/4.</text>
</comment>
<comment type="similarity">
    <text evidence="2">Belongs to the alpha-IPM synthase/homocitrate synthase family. LeuA type 1 subfamily.</text>
</comment>
<evidence type="ECO:0000256" key="7">
    <source>
        <dbReference type="ARBA" id="ARBA00022723"/>
    </source>
</evidence>
<keyword evidence="5" id="KW-0028">Amino-acid biosynthesis</keyword>
<reference evidence="10" key="1">
    <citation type="journal article" date="2015" name="Nature">
        <title>Complex archaea that bridge the gap between prokaryotes and eukaryotes.</title>
        <authorList>
            <person name="Spang A."/>
            <person name="Saw J.H."/>
            <person name="Jorgensen S.L."/>
            <person name="Zaremba-Niedzwiedzka K."/>
            <person name="Martijn J."/>
            <person name="Lind A.E."/>
            <person name="van Eijk R."/>
            <person name="Schleper C."/>
            <person name="Guy L."/>
            <person name="Ettema T.J."/>
        </authorList>
    </citation>
    <scope>NUCLEOTIDE SEQUENCE</scope>
</reference>
<keyword evidence="7" id="KW-0479">Metal-binding</keyword>
<dbReference type="InterPro" id="IPR036230">
    <property type="entry name" value="LeuA_allosteric_dom_sf"/>
</dbReference>
<evidence type="ECO:0000256" key="1">
    <source>
        <dbReference type="ARBA" id="ARBA00004689"/>
    </source>
</evidence>
<dbReference type="GO" id="GO:0046872">
    <property type="term" value="F:metal ion binding"/>
    <property type="evidence" value="ECO:0007669"/>
    <property type="project" value="UniProtKB-KW"/>
</dbReference>
<comment type="caution">
    <text evidence="10">The sequence shown here is derived from an EMBL/GenBank/DDBJ whole genome shotgun (WGS) entry which is preliminary data.</text>
</comment>
<dbReference type="AlphaFoldDB" id="A0A0F9NZK9"/>
<dbReference type="FunFam" id="3.30.160.270:FF:000003">
    <property type="entry name" value="2-isopropylmalate synthase"/>
    <property type="match status" value="1"/>
</dbReference>
<dbReference type="UniPathway" id="UPA00048">
    <property type="reaction ID" value="UER00070"/>
</dbReference>
<evidence type="ECO:0000256" key="3">
    <source>
        <dbReference type="ARBA" id="ARBA00012973"/>
    </source>
</evidence>
<dbReference type="Gene3D" id="1.10.238.260">
    <property type="match status" value="1"/>
</dbReference>
<dbReference type="Gene3D" id="3.20.20.70">
    <property type="entry name" value="Aldolase class I"/>
    <property type="match status" value="1"/>
</dbReference>